<keyword evidence="1" id="KW-1133">Transmembrane helix</keyword>
<feature type="transmembrane region" description="Helical" evidence="1">
    <location>
        <begin position="32"/>
        <end position="52"/>
    </location>
</feature>
<organism evidence="3 4">
    <name type="scientific">Aquibacillus halophilus</name>
    <dbReference type="NCBI Taxonomy" id="930132"/>
    <lineage>
        <taxon>Bacteria</taxon>
        <taxon>Bacillati</taxon>
        <taxon>Bacillota</taxon>
        <taxon>Bacilli</taxon>
        <taxon>Bacillales</taxon>
        <taxon>Bacillaceae</taxon>
        <taxon>Aquibacillus</taxon>
    </lineage>
</organism>
<feature type="transmembrane region" description="Helical" evidence="1">
    <location>
        <begin position="136"/>
        <end position="157"/>
    </location>
</feature>
<dbReference type="Proteomes" id="UP000799092">
    <property type="component" value="Unassembled WGS sequence"/>
</dbReference>
<dbReference type="RefSeq" id="WP_153736590.1">
    <property type="nucleotide sequence ID" value="NZ_WJNG01000007.1"/>
</dbReference>
<feature type="transmembrane region" description="Helical" evidence="1">
    <location>
        <begin position="59"/>
        <end position="75"/>
    </location>
</feature>
<dbReference type="OrthoDB" id="2989824at2"/>
<evidence type="ECO:0000313" key="4">
    <source>
        <dbReference type="Proteomes" id="UP000799092"/>
    </source>
</evidence>
<reference evidence="3" key="1">
    <citation type="submission" date="2019-11" db="EMBL/GenBank/DDBJ databases">
        <authorList>
            <person name="Li J."/>
        </authorList>
    </citation>
    <scope>NUCLEOTIDE SEQUENCE</scope>
    <source>
        <strain evidence="3">B6B</strain>
    </source>
</reference>
<feature type="transmembrane region" description="Helical" evidence="1">
    <location>
        <begin position="107"/>
        <end position="124"/>
    </location>
</feature>
<feature type="transmembrane region" description="Helical" evidence="1">
    <location>
        <begin position="7"/>
        <end position="26"/>
    </location>
</feature>
<feature type="transmembrane region" description="Helical" evidence="1">
    <location>
        <begin position="81"/>
        <end position="100"/>
    </location>
</feature>
<evidence type="ECO:0000259" key="2">
    <source>
        <dbReference type="Pfam" id="PF18917"/>
    </source>
</evidence>
<protein>
    <recommendedName>
        <fullName evidence="2">LiaI-LiaF-like transmembrane region domain-containing protein</fullName>
    </recommendedName>
</protein>
<feature type="domain" description="LiaI-LiaF-like transmembrane region" evidence="2">
    <location>
        <begin position="6"/>
        <end position="47"/>
    </location>
</feature>
<name>A0A6A8DEK3_9BACI</name>
<keyword evidence="1" id="KW-0812">Transmembrane</keyword>
<evidence type="ECO:0000256" key="1">
    <source>
        <dbReference type="SAM" id="Phobius"/>
    </source>
</evidence>
<evidence type="ECO:0000313" key="3">
    <source>
        <dbReference type="EMBL" id="MRH42946.1"/>
    </source>
</evidence>
<dbReference type="Pfam" id="PF18917">
    <property type="entry name" value="LiaI-LiaF-like_TM1"/>
    <property type="match status" value="1"/>
</dbReference>
<keyword evidence="1" id="KW-0472">Membrane</keyword>
<gene>
    <name evidence="3" type="ORF">GH741_09640</name>
</gene>
<proteinExistence type="predicted"/>
<comment type="caution">
    <text evidence="3">The sequence shown here is derived from an EMBL/GenBank/DDBJ whole genome shotgun (WGS) entry which is preliminary data.</text>
</comment>
<accession>A0A6A8DEK3</accession>
<keyword evidence="4" id="KW-1185">Reference proteome</keyword>
<sequence>MKRQNVFIGFLLVGIGAYFLLRQLQFPILTDFYSWPSLLIIIGVAFLSHGYISNDYKNLFPGTIILGLGIHFHGLNHYSFWIDHWGIYTLIIAIAFFIRFQKSKSGLFPGLILLVISIFAIFVPDKPSWFNWIDQAIASIINFWPIVLIVVGGYMLFNKK</sequence>
<dbReference type="EMBL" id="WJNG01000007">
    <property type="protein sequence ID" value="MRH42946.1"/>
    <property type="molecule type" value="Genomic_DNA"/>
</dbReference>
<dbReference type="AlphaFoldDB" id="A0A6A8DEK3"/>
<dbReference type="InterPro" id="IPR043726">
    <property type="entry name" value="LiaI-LiaF-like_TM1"/>
</dbReference>